<keyword evidence="4 6" id="KW-1133">Transmembrane helix</keyword>
<keyword evidence="2" id="KW-0813">Transport</keyword>
<dbReference type="RefSeq" id="WP_202767858.1">
    <property type="nucleotide sequence ID" value="NZ_JAESWA010000022.1"/>
</dbReference>
<evidence type="ECO:0000313" key="8">
    <source>
        <dbReference type="Proteomes" id="UP000623681"/>
    </source>
</evidence>
<comment type="caution">
    <text evidence="7">The sequence shown here is derived from an EMBL/GenBank/DDBJ whole genome shotgun (WGS) entry which is preliminary data.</text>
</comment>
<evidence type="ECO:0000256" key="5">
    <source>
        <dbReference type="ARBA" id="ARBA00023136"/>
    </source>
</evidence>
<proteinExistence type="predicted"/>
<accession>A0A937K5L8</accession>
<protein>
    <submittedName>
        <fullName evidence="7">Inorganic phosphate transporter</fullName>
    </submittedName>
</protein>
<evidence type="ECO:0000256" key="6">
    <source>
        <dbReference type="SAM" id="Phobius"/>
    </source>
</evidence>
<evidence type="ECO:0000313" key="7">
    <source>
        <dbReference type="EMBL" id="MBL4932505.1"/>
    </source>
</evidence>
<keyword evidence="3 6" id="KW-0812">Transmembrane</keyword>
<evidence type="ECO:0000256" key="3">
    <source>
        <dbReference type="ARBA" id="ARBA00022692"/>
    </source>
</evidence>
<keyword evidence="5 6" id="KW-0472">Membrane</keyword>
<feature type="transmembrane region" description="Helical" evidence="6">
    <location>
        <begin position="140"/>
        <end position="163"/>
    </location>
</feature>
<dbReference type="GO" id="GO:0035435">
    <property type="term" value="P:phosphate ion transmembrane transport"/>
    <property type="evidence" value="ECO:0007669"/>
    <property type="project" value="TreeGrafter"/>
</dbReference>
<feature type="transmembrane region" description="Helical" evidence="6">
    <location>
        <begin position="6"/>
        <end position="25"/>
    </location>
</feature>
<feature type="transmembrane region" description="Helical" evidence="6">
    <location>
        <begin position="46"/>
        <end position="76"/>
    </location>
</feature>
<sequence length="333" mass="34843">MFNSALVITSIIVILALAFDFINGFHDTANAIASSVTTRALSPQKAILMSACLNFTGALISTKVATTIGGGIVFSGGAPEKVVLAAVIAAILWNLITWYFGIPSSSSHALIGGLIGAAIAFSGTVHIINWPTFLKKVVLWLFLSPVIGFIVGFIIMTLINWVFRKAKPMKATKGFLKAQVFSAAFLAFNHGSNDAQKSMGIISLALVSGGYLETFHVPLWVKIACATAMALGTSIGGWKIIKTMGSGMAKLTPASGFAADLSSSAVIFTATMLDAPVSTTHIVSTAIMGVSASKRFSAVRWGVAKNIVSTWVLTIPCCAIVGGIISIIVTRLI</sequence>
<feature type="transmembrane region" description="Helical" evidence="6">
    <location>
        <begin position="82"/>
        <end position="102"/>
    </location>
</feature>
<dbReference type="PANTHER" id="PTHR11101">
    <property type="entry name" value="PHOSPHATE TRANSPORTER"/>
    <property type="match status" value="1"/>
</dbReference>
<dbReference type="Pfam" id="PF01384">
    <property type="entry name" value="PHO4"/>
    <property type="match status" value="1"/>
</dbReference>
<gene>
    <name evidence="7" type="ORF">JK634_11850</name>
</gene>
<feature type="transmembrane region" description="Helical" evidence="6">
    <location>
        <begin position="310"/>
        <end position="329"/>
    </location>
</feature>
<name>A0A937K5L8_9CLOT</name>
<dbReference type="AlphaFoldDB" id="A0A937K5L8"/>
<evidence type="ECO:0000256" key="1">
    <source>
        <dbReference type="ARBA" id="ARBA00004141"/>
    </source>
</evidence>
<dbReference type="GO" id="GO:0005315">
    <property type="term" value="F:phosphate transmembrane transporter activity"/>
    <property type="evidence" value="ECO:0007669"/>
    <property type="project" value="InterPro"/>
</dbReference>
<comment type="subcellular location">
    <subcellularLocation>
        <location evidence="1">Membrane</location>
        <topology evidence="1">Multi-pass membrane protein</topology>
    </subcellularLocation>
</comment>
<evidence type="ECO:0000256" key="4">
    <source>
        <dbReference type="ARBA" id="ARBA00022989"/>
    </source>
</evidence>
<evidence type="ECO:0000256" key="2">
    <source>
        <dbReference type="ARBA" id="ARBA00022448"/>
    </source>
</evidence>
<dbReference type="EMBL" id="JAESWA010000022">
    <property type="protein sequence ID" value="MBL4932505.1"/>
    <property type="molecule type" value="Genomic_DNA"/>
</dbReference>
<feature type="transmembrane region" description="Helical" evidence="6">
    <location>
        <begin position="109"/>
        <end position="128"/>
    </location>
</feature>
<feature type="transmembrane region" description="Helical" evidence="6">
    <location>
        <begin position="219"/>
        <end position="241"/>
    </location>
</feature>
<dbReference type="GO" id="GO:0016020">
    <property type="term" value="C:membrane"/>
    <property type="evidence" value="ECO:0007669"/>
    <property type="project" value="UniProtKB-SubCell"/>
</dbReference>
<dbReference type="Proteomes" id="UP000623681">
    <property type="component" value="Unassembled WGS sequence"/>
</dbReference>
<organism evidence="7 8">
    <name type="scientific">Clostridium paridis</name>
    <dbReference type="NCBI Taxonomy" id="2803863"/>
    <lineage>
        <taxon>Bacteria</taxon>
        <taxon>Bacillati</taxon>
        <taxon>Bacillota</taxon>
        <taxon>Clostridia</taxon>
        <taxon>Eubacteriales</taxon>
        <taxon>Clostridiaceae</taxon>
        <taxon>Clostridium</taxon>
    </lineage>
</organism>
<dbReference type="PANTHER" id="PTHR11101:SF80">
    <property type="entry name" value="PHOSPHATE TRANSPORTER"/>
    <property type="match status" value="1"/>
</dbReference>
<keyword evidence="8" id="KW-1185">Reference proteome</keyword>
<dbReference type="InterPro" id="IPR001204">
    <property type="entry name" value="Phos_transporter"/>
</dbReference>
<reference evidence="7" key="1">
    <citation type="submission" date="2021-01" db="EMBL/GenBank/DDBJ databases">
        <title>Genome public.</title>
        <authorList>
            <person name="Liu C."/>
            <person name="Sun Q."/>
        </authorList>
    </citation>
    <scope>NUCLEOTIDE SEQUENCE</scope>
    <source>
        <strain evidence="7">YIM B02565</strain>
    </source>
</reference>